<evidence type="ECO:0000259" key="8">
    <source>
        <dbReference type="SMART" id="SM00856"/>
    </source>
</evidence>
<dbReference type="InterPro" id="IPR006501">
    <property type="entry name" value="Pectinesterase_inhib_dom"/>
</dbReference>
<keyword evidence="10" id="KW-1185">Reference proteome</keyword>
<name>A0A8J5I0X5_ZINOF</name>
<accession>A0A8J5I0X5</accession>
<feature type="signal peptide" evidence="7">
    <location>
        <begin position="1"/>
        <end position="19"/>
    </location>
</feature>
<dbReference type="PANTHER" id="PTHR31707">
    <property type="entry name" value="PECTINESTERASE"/>
    <property type="match status" value="1"/>
</dbReference>
<feature type="domain" description="Pectinesterase inhibitor" evidence="8">
    <location>
        <begin position="27"/>
        <end position="161"/>
    </location>
</feature>
<protein>
    <recommendedName>
        <fullName evidence="7">Pectinesterase</fullName>
        <ecNumber evidence="7">3.1.1.11</ecNumber>
    </recommendedName>
</protein>
<dbReference type="Pfam" id="PF04043">
    <property type="entry name" value="PMEI"/>
    <property type="match status" value="1"/>
</dbReference>
<evidence type="ECO:0000256" key="1">
    <source>
        <dbReference type="ARBA" id="ARBA00005184"/>
    </source>
</evidence>
<evidence type="ECO:0000256" key="2">
    <source>
        <dbReference type="ARBA" id="ARBA00006027"/>
    </source>
</evidence>
<evidence type="ECO:0000256" key="7">
    <source>
        <dbReference type="RuleBase" id="RU000589"/>
    </source>
</evidence>
<comment type="pathway">
    <text evidence="1 7">Glycan metabolism; pectin degradation; 2-dehydro-3-deoxy-D-gluconate from pectin: step 1/5.</text>
</comment>
<evidence type="ECO:0000313" key="10">
    <source>
        <dbReference type="Proteomes" id="UP000734854"/>
    </source>
</evidence>
<dbReference type="EMBL" id="JACMSC010000001">
    <property type="protein sequence ID" value="KAG6538392.1"/>
    <property type="molecule type" value="Genomic_DNA"/>
</dbReference>
<keyword evidence="7" id="KW-0732">Signal</keyword>
<dbReference type="UniPathway" id="UPA00545">
    <property type="reaction ID" value="UER00823"/>
</dbReference>
<dbReference type="Proteomes" id="UP000734854">
    <property type="component" value="Unassembled WGS sequence"/>
</dbReference>
<dbReference type="GO" id="GO:0030599">
    <property type="term" value="F:pectinesterase activity"/>
    <property type="evidence" value="ECO:0007669"/>
    <property type="project" value="UniProtKB-UniRule"/>
</dbReference>
<dbReference type="SUPFAM" id="SSF51126">
    <property type="entry name" value="Pectin lyase-like"/>
    <property type="match status" value="1"/>
</dbReference>
<dbReference type="GO" id="GO:0042545">
    <property type="term" value="P:cell wall modification"/>
    <property type="evidence" value="ECO:0007669"/>
    <property type="project" value="UniProtKB-UniRule"/>
</dbReference>
<keyword evidence="5 7" id="KW-0063">Aspartyl esterase</keyword>
<evidence type="ECO:0000256" key="5">
    <source>
        <dbReference type="ARBA" id="ARBA00023085"/>
    </source>
</evidence>
<dbReference type="InterPro" id="IPR000070">
    <property type="entry name" value="Pectinesterase_cat"/>
</dbReference>
<sequence>MATTPPLLLLLLLSTPAMCLEPQCTTPTKDPGHRGKPSQAGSYFVPSPSFVSSIKSTLEQISKLTSLVSSFSRHVGSGRLSFAVDDCLELLDLSFDELTWTLSVGGKGQPSDLHSWMSAALGNQDTCKESLSDAGAGRFIARLVFSGLDRVTSLVSDGLREIAGAGGKQRRLMGPGIPDWVSAQDKRLLLAGQQQAADVVVAQDGTGNYTTVAAAVEAAPTESGRRYVIYVTKGVYRENVEIKKRKWNLMLIGDGMGQTLFDCCFVHGSLINRLIHAAVTGKGFICRDLTVENTAGQVKHQAVALRSDSDLSVFYRCEFAGYQDTLYAHSLRQFFRDCYISGTVDFIFGNAAAVFQNSQIISRRPLQEQKNTITAQGRKDPNQNTGFSFHLCNVSAAADLVWAGTNSTATYLGRPWKQYSRAVFMESYIGPVIREEGWLPWAGDFAIETLFYGEYMNTGPGSGLAGRVKWPGFHAMRDKVEAANFTVAEFIDGNLWIPATGVKYTAGLTV</sequence>
<dbReference type="CDD" id="cd15799">
    <property type="entry name" value="PMEI-like_4"/>
    <property type="match status" value="1"/>
</dbReference>
<comment type="catalytic activity">
    <reaction evidence="7">
        <text>[(1-&gt;4)-alpha-D-galacturonosyl methyl ester](n) + n H2O = [(1-&gt;4)-alpha-D-galacturonosyl](n) + n methanol + n H(+)</text>
        <dbReference type="Rhea" id="RHEA:22380"/>
        <dbReference type="Rhea" id="RHEA-COMP:14570"/>
        <dbReference type="Rhea" id="RHEA-COMP:14573"/>
        <dbReference type="ChEBI" id="CHEBI:15377"/>
        <dbReference type="ChEBI" id="CHEBI:15378"/>
        <dbReference type="ChEBI" id="CHEBI:17790"/>
        <dbReference type="ChEBI" id="CHEBI:140522"/>
        <dbReference type="ChEBI" id="CHEBI:140523"/>
        <dbReference type="EC" id="3.1.1.11"/>
    </reaction>
</comment>
<dbReference type="FunFam" id="2.160.20.10:FF:000001">
    <property type="entry name" value="Pectinesterase"/>
    <property type="match status" value="1"/>
</dbReference>
<dbReference type="Gene3D" id="1.20.140.40">
    <property type="entry name" value="Invertase/pectin methylesterase inhibitor family protein"/>
    <property type="match status" value="1"/>
</dbReference>
<organism evidence="9 10">
    <name type="scientific">Zingiber officinale</name>
    <name type="common">Ginger</name>
    <name type="synonym">Amomum zingiber</name>
    <dbReference type="NCBI Taxonomy" id="94328"/>
    <lineage>
        <taxon>Eukaryota</taxon>
        <taxon>Viridiplantae</taxon>
        <taxon>Streptophyta</taxon>
        <taxon>Embryophyta</taxon>
        <taxon>Tracheophyta</taxon>
        <taxon>Spermatophyta</taxon>
        <taxon>Magnoliopsida</taxon>
        <taxon>Liliopsida</taxon>
        <taxon>Zingiberales</taxon>
        <taxon>Zingiberaceae</taxon>
        <taxon>Zingiber</taxon>
    </lineage>
</organism>
<evidence type="ECO:0000256" key="4">
    <source>
        <dbReference type="ARBA" id="ARBA00022801"/>
    </source>
</evidence>
<dbReference type="SUPFAM" id="SSF101148">
    <property type="entry name" value="Plant invertase/pectin methylesterase inhibitor"/>
    <property type="match status" value="1"/>
</dbReference>
<comment type="caution">
    <text evidence="9">The sequence shown here is derived from an EMBL/GenBank/DDBJ whole genome shotgun (WGS) entry which is preliminary data.</text>
</comment>
<evidence type="ECO:0000256" key="6">
    <source>
        <dbReference type="PROSITE-ProRule" id="PRU10040"/>
    </source>
</evidence>
<evidence type="ECO:0000313" key="9">
    <source>
        <dbReference type="EMBL" id="KAG6538392.1"/>
    </source>
</evidence>
<reference evidence="9 10" key="1">
    <citation type="submission" date="2020-08" db="EMBL/GenBank/DDBJ databases">
        <title>Plant Genome Project.</title>
        <authorList>
            <person name="Zhang R.-G."/>
        </authorList>
    </citation>
    <scope>NUCLEOTIDE SEQUENCE [LARGE SCALE GENOMIC DNA]</scope>
    <source>
        <tissue evidence="9">Rhizome</tissue>
    </source>
</reference>
<comment type="similarity">
    <text evidence="3">In the C-terminal section; belongs to the pectinesterase family.</text>
</comment>
<dbReference type="PROSITE" id="PS00503">
    <property type="entry name" value="PECTINESTERASE_2"/>
    <property type="match status" value="1"/>
</dbReference>
<keyword evidence="4 7" id="KW-0378">Hydrolase</keyword>
<evidence type="ECO:0000256" key="3">
    <source>
        <dbReference type="ARBA" id="ARBA00007786"/>
    </source>
</evidence>
<dbReference type="SMART" id="SM00856">
    <property type="entry name" value="PMEI"/>
    <property type="match status" value="1"/>
</dbReference>
<proteinExistence type="inferred from homology"/>
<dbReference type="GO" id="GO:0045490">
    <property type="term" value="P:pectin catabolic process"/>
    <property type="evidence" value="ECO:0007669"/>
    <property type="project" value="UniProtKB-UniRule"/>
</dbReference>
<feature type="active site" evidence="6">
    <location>
        <position position="345"/>
    </location>
</feature>
<comment type="similarity">
    <text evidence="2">In the N-terminal section; belongs to the PMEI family.</text>
</comment>
<dbReference type="InterPro" id="IPR035513">
    <property type="entry name" value="Invertase/methylesterase_inhib"/>
</dbReference>
<feature type="chain" id="PRO_5035339424" description="Pectinesterase" evidence="7">
    <location>
        <begin position="20"/>
        <end position="510"/>
    </location>
</feature>
<dbReference type="InterPro" id="IPR012334">
    <property type="entry name" value="Pectin_lyas_fold"/>
</dbReference>
<dbReference type="GO" id="GO:0004857">
    <property type="term" value="F:enzyme inhibitor activity"/>
    <property type="evidence" value="ECO:0007669"/>
    <property type="project" value="InterPro"/>
</dbReference>
<dbReference type="AlphaFoldDB" id="A0A8J5I0X5"/>
<gene>
    <name evidence="9" type="ORF">ZIOFF_003510</name>
</gene>
<dbReference type="Gene3D" id="2.160.20.10">
    <property type="entry name" value="Single-stranded right-handed beta-helix, Pectin lyase-like"/>
    <property type="match status" value="1"/>
</dbReference>
<dbReference type="EC" id="3.1.1.11" evidence="7"/>
<dbReference type="Pfam" id="PF01095">
    <property type="entry name" value="Pectinesterase"/>
    <property type="match status" value="1"/>
</dbReference>
<dbReference type="InterPro" id="IPR011050">
    <property type="entry name" value="Pectin_lyase_fold/virulence"/>
</dbReference>
<dbReference type="InterPro" id="IPR033131">
    <property type="entry name" value="Pectinesterase_Asp_AS"/>
</dbReference>